<reference evidence="1 2" key="1">
    <citation type="submission" date="2021-07" db="EMBL/GenBank/DDBJ databases">
        <title>Paenibacillus radiodurans sp. nov., isolated from the southeastern edge of Tengger Desert.</title>
        <authorList>
            <person name="Zhang G."/>
        </authorList>
    </citation>
    <scope>NUCLEOTIDE SEQUENCE [LARGE SCALE GENOMIC DNA]</scope>
    <source>
        <strain evidence="1 2">DT7-4</strain>
    </source>
</reference>
<keyword evidence="2" id="KW-1185">Reference proteome</keyword>
<name>A0ABS7DBQ3_9BACL</name>
<protein>
    <submittedName>
        <fullName evidence="1">SEC-C domain-containing protein</fullName>
    </submittedName>
</protein>
<dbReference type="EMBL" id="JAHZIJ010000023">
    <property type="protein sequence ID" value="MBW7477326.1"/>
    <property type="molecule type" value="Genomic_DNA"/>
</dbReference>
<sequence>MTSPGNTHQTIKKKEQCPCGSGRQYRNCCKKKDFLLYRKDGKVFKKIPLVKELSDELKNQKVLFKEIYGREVGEHDFIFFGIYNDKRNFDKFTVKFLRDAGFPEEFIYAYTQTGLIPTEFNTGLISDTELEEFTMYVEEYRESIQEAPASNKVNILMYIEFSNHFLNEVFDKLFSYLMYSYNYFIRTHLEERQDFFNYSVQSYLDFGGLCAIKTLKNLESIGQLIEYELEENILATTRFVFESYLYLVMLNQDKSFFQKHILNNSKSNRLTIKSMSERSMFDQDKKLYELFFKTSSKYVHLDVLTAQSYFKVSHPFEEVNRSLVASIIGTAFSILTLEQISILEGNNPQFKQDIRYMTQNAKQDLIKCFEVIKSDASPQDEMYSTMISRLRENKTKE</sequence>
<evidence type="ECO:0000313" key="2">
    <source>
        <dbReference type="Proteomes" id="UP000812277"/>
    </source>
</evidence>
<proteinExistence type="predicted"/>
<organism evidence="1 2">
    <name type="scientific">Paenibacillus oenotherae</name>
    <dbReference type="NCBI Taxonomy" id="1435645"/>
    <lineage>
        <taxon>Bacteria</taxon>
        <taxon>Bacillati</taxon>
        <taxon>Bacillota</taxon>
        <taxon>Bacilli</taxon>
        <taxon>Bacillales</taxon>
        <taxon>Paenibacillaceae</taxon>
        <taxon>Paenibacillus</taxon>
    </lineage>
</organism>
<dbReference type="RefSeq" id="WP_219874580.1">
    <property type="nucleotide sequence ID" value="NZ_JAHZIJ010000023.1"/>
</dbReference>
<accession>A0ABS7DBQ3</accession>
<dbReference type="Proteomes" id="UP000812277">
    <property type="component" value="Unassembled WGS sequence"/>
</dbReference>
<evidence type="ECO:0000313" key="1">
    <source>
        <dbReference type="EMBL" id="MBW7477326.1"/>
    </source>
</evidence>
<gene>
    <name evidence="1" type="ORF">K0T92_21640</name>
</gene>
<comment type="caution">
    <text evidence="1">The sequence shown here is derived from an EMBL/GenBank/DDBJ whole genome shotgun (WGS) entry which is preliminary data.</text>
</comment>